<reference evidence="1 2" key="1">
    <citation type="submission" date="2019-08" db="EMBL/GenBank/DDBJ databases">
        <title>Archangium and Cystobacter genomes.</title>
        <authorList>
            <person name="Chen I.-C.K."/>
            <person name="Wielgoss S."/>
        </authorList>
    </citation>
    <scope>NUCLEOTIDE SEQUENCE [LARGE SCALE GENOMIC DNA]</scope>
    <source>
        <strain evidence="1 2">Cbm 6</strain>
    </source>
</reference>
<dbReference type="Proteomes" id="UP001611383">
    <property type="component" value="Chromosome"/>
</dbReference>
<sequence>MWLILCNLGDPSALWAYQGLKARGLSPLELISAEELMYSPRWRYHLSSRGASFELDLPSHRRLHSEDVQGVLNRLGMLPTEHLLAASPVDRDYAAQELGAFIASWLQSLPGRVINRPSALALAGRYRHPSEWTWLASRAGLPVVSFHQSSEDNGALRGQPGPALLGYQGLLVLEGELFGPPVPATIREGSIQLATLARTSLLGLSFANNGVEPWVFTGATPLPDLRPGGPALLDHLARQLRAGTEVQS</sequence>
<evidence type="ECO:0000313" key="2">
    <source>
        <dbReference type="Proteomes" id="UP001611383"/>
    </source>
</evidence>
<keyword evidence="2" id="KW-1185">Reference proteome</keyword>
<name>A0ABY9X3C5_9BACT</name>
<gene>
    <name evidence="1" type="ORF">F0U60_41325</name>
</gene>
<protein>
    <submittedName>
        <fullName evidence="1">Uncharacterized protein</fullName>
    </submittedName>
</protein>
<dbReference type="RefSeq" id="WP_395808238.1">
    <property type="nucleotide sequence ID" value="NZ_CP043494.1"/>
</dbReference>
<accession>A0ABY9X3C5</accession>
<proteinExistence type="predicted"/>
<evidence type="ECO:0000313" key="1">
    <source>
        <dbReference type="EMBL" id="WNG49848.1"/>
    </source>
</evidence>
<dbReference type="EMBL" id="CP043494">
    <property type="protein sequence ID" value="WNG49848.1"/>
    <property type="molecule type" value="Genomic_DNA"/>
</dbReference>
<organism evidence="1 2">
    <name type="scientific">Archangium minus</name>
    <dbReference type="NCBI Taxonomy" id="83450"/>
    <lineage>
        <taxon>Bacteria</taxon>
        <taxon>Pseudomonadati</taxon>
        <taxon>Myxococcota</taxon>
        <taxon>Myxococcia</taxon>
        <taxon>Myxococcales</taxon>
        <taxon>Cystobacterineae</taxon>
        <taxon>Archangiaceae</taxon>
        <taxon>Archangium</taxon>
    </lineage>
</organism>